<feature type="transmembrane region" description="Helical" evidence="1">
    <location>
        <begin position="20"/>
        <end position="42"/>
    </location>
</feature>
<dbReference type="PANTHER" id="PTHR35179:SF1">
    <property type="entry name" value="INTEGRAL MEMBRANE PROTEIN"/>
    <property type="match status" value="1"/>
</dbReference>
<keyword evidence="1" id="KW-0812">Transmembrane</keyword>
<keyword evidence="1" id="KW-1133">Transmembrane helix</keyword>
<protein>
    <recommendedName>
        <fullName evidence="4">Transmembrane protein</fullName>
    </recommendedName>
</protein>
<dbReference type="PANTHER" id="PTHR35179">
    <property type="entry name" value="PROTEIN CBG02620"/>
    <property type="match status" value="1"/>
</dbReference>
<reference evidence="2 3" key="1">
    <citation type="submission" date="2024-02" db="EMBL/GenBank/DDBJ databases">
        <title>De novo assembly and annotation of 12 fungi associated with fruit tree decline syndrome in Ontario, Canada.</title>
        <authorList>
            <person name="Sulman M."/>
            <person name="Ellouze W."/>
            <person name="Ilyukhin E."/>
        </authorList>
    </citation>
    <scope>NUCLEOTIDE SEQUENCE [LARGE SCALE GENOMIC DNA]</scope>
    <source>
        <strain evidence="2 3">M1-105</strain>
    </source>
</reference>
<keyword evidence="1" id="KW-0472">Membrane</keyword>
<dbReference type="Proteomes" id="UP001521116">
    <property type="component" value="Unassembled WGS sequence"/>
</dbReference>
<comment type="caution">
    <text evidence="2">The sequence shown here is derived from an EMBL/GenBank/DDBJ whole genome shotgun (WGS) entry which is preliminary data.</text>
</comment>
<evidence type="ECO:0000256" key="1">
    <source>
        <dbReference type="SAM" id="Phobius"/>
    </source>
</evidence>
<accession>A0ABR3SPG3</accession>
<feature type="transmembrane region" description="Helical" evidence="1">
    <location>
        <begin position="168"/>
        <end position="186"/>
    </location>
</feature>
<evidence type="ECO:0000313" key="3">
    <source>
        <dbReference type="Proteomes" id="UP001521116"/>
    </source>
</evidence>
<sequence>MTGTLVPPGWKFYEVTPSELAIVSIVWGFTLGWSVFAAGTAIRQTLQTRQRKKRITTYIAMVWAELIASFVIGFFGWFFMMGMIPPSFEFFFFVLVFWVVQVQVILQIIVNRVGLLLPDKRFVRNMKWTVVVYVGIINVSVFCIWLPAQLQRSETYVRVNHVWDRVTKALFLLVDAALNWYFLYMVHRDLIANGLHKYTKLFWTNATMAIISVFMDLTGHSIVRKVAIILSMFFKNPFVYVQFHPLAYQIKLSIEMSLADLIAKVVRASHEITETHDFGGSAVSGPTDDWRNARLTVDGPGPSGCSIGAHGAERTALEQGGLNGHAGAPTMWHVQDGSSGVVEMDSTHDVAPPQYRVDGSSTRSLRIGSDM</sequence>
<name>A0ABR3SPG3_9PEZI</name>
<proteinExistence type="predicted"/>
<evidence type="ECO:0000313" key="2">
    <source>
        <dbReference type="EMBL" id="KAL1626358.1"/>
    </source>
</evidence>
<organism evidence="2 3">
    <name type="scientific">Neofusicoccum ribis</name>
    <dbReference type="NCBI Taxonomy" id="45134"/>
    <lineage>
        <taxon>Eukaryota</taxon>
        <taxon>Fungi</taxon>
        <taxon>Dikarya</taxon>
        <taxon>Ascomycota</taxon>
        <taxon>Pezizomycotina</taxon>
        <taxon>Dothideomycetes</taxon>
        <taxon>Dothideomycetes incertae sedis</taxon>
        <taxon>Botryosphaeriales</taxon>
        <taxon>Botryosphaeriaceae</taxon>
        <taxon>Neofusicoccum</taxon>
    </lineage>
</organism>
<feature type="transmembrane region" description="Helical" evidence="1">
    <location>
        <begin position="62"/>
        <end position="84"/>
    </location>
</feature>
<feature type="transmembrane region" description="Helical" evidence="1">
    <location>
        <begin position="90"/>
        <end position="110"/>
    </location>
</feature>
<keyword evidence="3" id="KW-1185">Reference proteome</keyword>
<gene>
    <name evidence="2" type="ORF">SLS56_006856</name>
</gene>
<dbReference type="EMBL" id="JAJVDC020000083">
    <property type="protein sequence ID" value="KAL1626358.1"/>
    <property type="molecule type" value="Genomic_DNA"/>
</dbReference>
<feature type="transmembrane region" description="Helical" evidence="1">
    <location>
        <begin position="130"/>
        <end position="148"/>
    </location>
</feature>
<evidence type="ECO:0008006" key="4">
    <source>
        <dbReference type="Google" id="ProtNLM"/>
    </source>
</evidence>
<feature type="transmembrane region" description="Helical" evidence="1">
    <location>
        <begin position="198"/>
        <end position="215"/>
    </location>
</feature>